<feature type="compositionally biased region" description="Polar residues" evidence="1">
    <location>
        <begin position="71"/>
        <end position="87"/>
    </location>
</feature>
<dbReference type="EMBL" id="CP099425">
    <property type="protein sequence ID" value="USW56488.1"/>
    <property type="molecule type" value="Genomic_DNA"/>
</dbReference>
<feature type="compositionally biased region" description="Pro residues" evidence="1">
    <location>
        <begin position="199"/>
        <end position="209"/>
    </location>
</feature>
<organism evidence="2 3">
    <name type="scientific">Septoria linicola</name>
    <dbReference type="NCBI Taxonomy" id="215465"/>
    <lineage>
        <taxon>Eukaryota</taxon>
        <taxon>Fungi</taxon>
        <taxon>Dikarya</taxon>
        <taxon>Ascomycota</taxon>
        <taxon>Pezizomycotina</taxon>
        <taxon>Dothideomycetes</taxon>
        <taxon>Dothideomycetidae</taxon>
        <taxon>Mycosphaerellales</taxon>
        <taxon>Mycosphaerellaceae</taxon>
        <taxon>Septoria</taxon>
    </lineage>
</organism>
<protein>
    <submittedName>
        <fullName evidence="2">Uncharacterized protein</fullName>
    </submittedName>
</protein>
<sequence>MEESSKQTSVQEQRISGSDSNRSTLTADSNLLQSTNSLPAPSTAETTPEETPQPSDTRLSSQVEQEDKTTAALTTSPDTIASATPPSSGAVEKTTIATPPPQTSTFQDIAQSPASSQSAPASQVTVDTMPRPSPSLLPPDQSTADSSVLLVPSTTVVPMTPLSSSAASSDPTPSPAQVSTPSAGRGSGYFSGKTIAMGPPQPTPSPSPSNPVTELSGSASGQVSAEKTLINSSGPEQSHNPTQKTLGVGDIIASVMSESRQSPASVSEATVSETSPSDETSTPGSISASQTSAISLPGTTTATTAPSEKGSTTKPTSGPATTRENNHQNKRHRPHCQK</sequence>
<dbReference type="Proteomes" id="UP001056384">
    <property type="component" value="Chromosome 8"/>
</dbReference>
<feature type="region of interest" description="Disordered" evidence="1">
    <location>
        <begin position="1"/>
        <end position="338"/>
    </location>
</feature>
<gene>
    <name evidence="2" type="ORF">Slin15195_G098070</name>
</gene>
<keyword evidence="3" id="KW-1185">Reference proteome</keyword>
<feature type="compositionally biased region" description="Basic residues" evidence="1">
    <location>
        <begin position="328"/>
        <end position="338"/>
    </location>
</feature>
<feature type="compositionally biased region" description="Polar residues" evidence="1">
    <location>
        <begin position="212"/>
        <end position="245"/>
    </location>
</feature>
<feature type="compositionally biased region" description="Low complexity" evidence="1">
    <location>
        <begin position="110"/>
        <end position="123"/>
    </location>
</feature>
<dbReference type="AlphaFoldDB" id="A0A9Q9B2R9"/>
<accession>A0A9Q9B2R9</accession>
<proteinExistence type="predicted"/>
<feature type="compositionally biased region" description="Polar residues" evidence="1">
    <location>
        <begin position="1"/>
        <end position="38"/>
    </location>
</feature>
<feature type="compositionally biased region" description="Polar residues" evidence="1">
    <location>
        <begin position="284"/>
        <end position="323"/>
    </location>
</feature>
<feature type="compositionally biased region" description="Polar residues" evidence="1">
    <location>
        <begin position="256"/>
        <end position="269"/>
    </location>
</feature>
<evidence type="ECO:0000256" key="1">
    <source>
        <dbReference type="SAM" id="MobiDB-lite"/>
    </source>
</evidence>
<feature type="compositionally biased region" description="Low complexity" evidence="1">
    <location>
        <begin position="39"/>
        <end position="57"/>
    </location>
</feature>
<feature type="compositionally biased region" description="Low complexity" evidence="1">
    <location>
        <begin position="270"/>
        <end position="283"/>
    </location>
</feature>
<evidence type="ECO:0000313" key="2">
    <source>
        <dbReference type="EMBL" id="USW56488.1"/>
    </source>
</evidence>
<reference evidence="2" key="1">
    <citation type="submission" date="2022-06" db="EMBL/GenBank/DDBJ databases">
        <title>Complete genome sequences of two strains of the flax pathogen Septoria linicola.</title>
        <authorList>
            <person name="Lapalu N."/>
            <person name="Simon A."/>
            <person name="Demenou B."/>
            <person name="Paumier D."/>
            <person name="Guillot M.-P."/>
            <person name="Gout L."/>
            <person name="Valade R."/>
        </authorList>
    </citation>
    <scope>NUCLEOTIDE SEQUENCE</scope>
    <source>
        <strain evidence="2">SE15195</strain>
    </source>
</reference>
<name>A0A9Q9B2R9_9PEZI</name>
<evidence type="ECO:0000313" key="3">
    <source>
        <dbReference type="Proteomes" id="UP001056384"/>
    </source>
</evidence>
<feature type="compositionally biased region" description="Low complexity" evidence="1">
    <location>
        <begin position="146"/>
        <end position="171"/>
    </location>
</feature>